<sequence>MGKNLGSKKMSHLARMIHSTKPQVTFVSEIKSSKVKPSYLNARFNMCNSFVVPSRRRSGGLWLMWSNDLQVTVHSSSFYIILATVVHGSSNQKFGLVCIYGDPYHRQTSQIWDEIATFVYDNSGLPMLCIGDMNDILYDMDKSSTNKNRSRSLRFGF</sequence>
<protein>
    <submittedName>
        <fullName evidence="1">Uncharacterized protein</fullName>
    </submittedName>
</protein>
<evidence type="ECO:0000313" key="1">
    <source>
        <dbReference type="EnsemblPlants" id="AVESA.00010b.r2.6CG1100910.1.CDS.1"/>
    </source>
</evidence>
<reference evidence="1" key="1">
    <citation type="submission" date="2021-05" db="EMBL/GenBank/DDBJ databases">
        <authorList>
            <person name="Scholz U."/>
            <person name="Mascher M."/>
            <person name="Fiebig A."/>
        </authorList>
    </citation>
    <scope>NUCLEOTIDE SEQUENCE [LARGE SCALE GENOMIC DNA]</scope>
</reference>
<name>A0ACD5Z811_AVESA</name>
<organism evidence="1 2">
    <name type="scientific">Avena sativa</name>
    <name type="common">Oat</name>
    <dbReference type="NCBI Taxonomy" id="4498"/>
    <lineage>
        <taxon>Eukaryota</taxon>
        <taxon>Viridiplantae</taxon>
        <taxon>Streptophyta</taxon>
        <taxon>Embryophyta</taxon>
        <taxon>Tracheophyta</taxon>
        <taxon>Spermatophyta</taxon>
        <taxon>Magnoliopsida</taxon>
        <taxon>Liliopsida</taxon>
        <taxon>Poales</taxon>
        <taxon>Poaceae</taxon>
        <taxon>BOP clade</taxon>
        <taxon>Pooideae</taxon>
        <taxon>Poodae</taxon>
        <taxon>Poeae</taxon>
        <taxon>Poeae Chloroplast Group 1 (Aveneae type)</taxon>
        <taxon>Aveninae</taxon>
        <taxon>Avena</taxon>
    </lineage>
</organism>
<dbReference type="EnsemblPlants" id="AVESA.00010b.r2.6CG1100910.1">
    <property type="protein sequence ID" value="AVESA.00010b.r2.6CG1100910.1.CDS.1"/>
    <property type="gene ID" value="AVESA.00010b.r2.6CG1100910"/>
</dbReference>
<keyword evidence="2" id="KW-1185">Reference proteome</keyword>
<proteinExistence type="predicted"/>
<evidence type="ECO:0000313" key="2">
    <source>
        <dbReference type="Proteomes" id="UP001732700"/>
    </source>
</evidence>
<dbReference type="Proteomes" id="UP001732700">
    <property type="component" value="Chromosome 6C"/>
</dbReference>
<reference evidence="1" key="2">
    <citation type="submission" date="2025-09" db="UniProtKB">
        <authorList>
            <consortium name="EnsemblPlants"/>
        </authorList>
    </citation>
    <scope>IDENTIFICATION</scope>
</reference>
<accession>A0ACD5Z811</accession>